<dbReference type="AlphaFoldDB" id="A0ABD2W294"/>
<name>A0ABD2W294_9HYME</name>
<sequence length="189" mass="21237">MERGESLAKGRGRKRGTRHGILSCLTRVWKRIVIYKRARCERGERYIYTYGRYSYGYKLGSTRTTAAAALRSPRRKRSQKEGGYASGAFHAAAREHMQCRPPSGNEINSPSLQVATMPSTYACFMRHYTTRGNVKSEYASSRVYHLNVIAIIAAYVCDYDISVPCVGLLTPFTPPCIMYVLLRAFAATA</sequence>
<organism evidence="1 2">
    <name type="scientific">Trichogramma kaykai</name>
    <dbReference type="NCBI Taxonomy" id="54128"/>
    <lineage>
        <taxon>Eukaryota</taxon>
        <taxon>Metazoa</taxon>
        <taxon>Ecdysozoa</taxon>
        <taxon>Arthropoda</taxon>
        <taxon>Hexapoda</taxon>
        <taxon>Insecta</taxon>
        <taxon>Pterygota</taxon>
        <taxon>Neoptera</taxon>
        <taxon>Endopterygota</taxon>
        <taxon>Hymenoptera</taxon>
        <taxon>Apocrita</taxon>
        <taxon>Proctotrupomorpha</taxon>
        <taxon>Chalcidoidea</taxon>
        <taxon>Trichogrammatidae</taxon>
        <taxon>Trichogramma</taxon>
    </lineage>
</organism>
<accession>A0ABD2W294</accession>
<evidence type="ECO:0000313" key="1">
    <source>
        <dbReference type="EMBL" id="KAL3387160.1"/>
    </source>
</evidence>
<gene>
    <name evidence="1" type="ORF">TKK_017479</name>
</gene>
<proteinExistence type="predicted"/>
<protein>
    <submittedName>
        <fullName evidence="1">Uncharacterized protein</fullName>
    </submittedName>
</protein>
<comment type="caution">
    <text evidence="1">The sequence shown here is derived from an EMBL/GenBank/DDBJ whole genome shotgun (WGS) entry which is preliminary data.</text>
</comment>
<reference evidence="1 2" key="1">
    <citation type="journal article" date="2024" name="bioRxiv">
        <title>A reference genome for Trichogramma kaykai: A tiny desert-dwelling parasitoid wasp with competing sex-ratio distorters.</title>
        <authorList>
            <person name="Culotta J."/>
            <person name="Lindsey A.R."/>
        </authorList>
    </citation>
    <scope>NUCLEOTIDE SEQUENCE [LARGE SCALE GENOMIC DNA]</scope>
    <source>
        <strain evidence="1 2">KSX58</strain>
    </source>
</reference>
<dbReference type="EMBL" id="JBJJXI010000139">
    <property type="protein sequence ID" value="KAL3387160.1"/>
    <property type="molecule type" value="Genomic_DNA"/>
</dbReference>
<keyword evidence="2" id="KW-1185">Reference proteome</keyword>
<dbReference type="Proteomes" id="UP001627154">
    <property type="component" value="Unassembled WGS sequence"/>
</dbReference>
<evidence type="ECO:0000313" key="2">
    <source>
        <dbReference type="Proteomes" id="UP001627154"/>
    </source>
</evidence>